<gene>
    <name evidence="2" type="ORF">BN946_scf184298.g4</name>
</gene>
<dbReference type="OMA" id="TEHYWIG"/>
<dbReference type="STRING" id="5643.A0A060SQZ8"/>
<organism evidence="2 3">
    <name type="scientific">Pycnoporus cinnabarinus</name>
    <name type="common">Cinnabar-red polypore</name>
    <name type="synonym">Trametes cinnabarina</name>
    <dbReference type="NCBI Taxonomy" id="5643"/>
    <lineage>
        <taxon>Eukaryota</taxon>
        <taxon>Fungi</taxon>
        <taxon>Dikarya</taxon>
        <taxon>Basidiomycota</taxon>
        <taxon>Agaricomycotina</taxon>
        <taxon>Agaricomycetes</taxon>
        <taxon>Polyporales</taxon>
        <taxon>Polyporaceae</taxon>
        <taxon>Trametes</taxon>
    </lineage>
</organism>
<proteinExistence type="predicted"/>
<evidence type="ECO:0000313" key="3">
    <source>
        <dbReference type="Proteomes" id="UP000029665"/>
    </source>
</evidence>
<accession>A0A060SQZ8</accession>
<dbReference type="HOGENOM" id="CLU_002498_0_1_1"/>
<feature type="region of interest" description="Disordered" evidence="1">
    <location>
        <begin position="602"/>
        <end position="621"/>
    </location>
</feature>
<dbReference type="Proteomes" id="UP000029665">
    <property type="component" value="Unassembled WGS sequence"/>
</dbReference>
<name>A0A060SQZ8_PYCCI</name>
<protein>
    <submittedName>
        <fullName evidence="2">Uncharacterized protein</fullName>
    </submittedName>
</protein>
<dbReference type="OrthoDB" id="3208495at2759"/>
<dbReference type="InterPro" id="IPR041078">
    <property type="entry name" value="Plavaka"/>
</dbReference>
<dbReference type="Pfam" id="PF18759">
    <property type="entry name" value="Plavaka"/>
    <property type="match status" value="1"/>
</dbReference>
<evidence type="ECO:0000313" key="2">
    <source>
        <dbReference type="EMBL" id="CDO76977.1"/>
    </source>
</evidence>
<reference evidence="2" key="1">
    <citation type="submission" date="2014-01" db="EMBL/GenBank/DDBJ databases">
        <title>The genome of the white-rot fungus Pycnoporus cinnabarinus: a basidiomycete model with a versatile arsenal for lignocellulosic biomass breakdown.</title>
        <authorList>
            <person name="Levasseur A."/>
            <person name="Lomascolo A."/>
            <person name="Ruiz-Duenas F.J."/>
            <person name="Uzan E."/>
            <person name="Piumi F."/>
            <person name="Kues U."/>
            <person name="Ram A.F.J."/>
            <person name="Murat C."/>
            <person name="Haon M."/>
            <person name="Benoit I."/>
            <person name="Arfi Y."/>
            <person name="Chevret D."/>
            <person name="Drula E."/>
            <person name="Kwon M.J."/>
            <person name="Gouret P."/>
            <person name="Lesage-Meessen L."/>
            <person name="Lombard V."/>
            <person name="Mariette J."/>
            <person name="Noirot C."/>
            <person name="Park J."/>
            <person name="Patyshakuliyeva A."/>
            <person name="Wieneger R.A.B."/>
            <person name="Wosten H.A.B."/>
            <person name="Martin F."/>
            <person name="Coutinho P.M."/>
            <person name="de Vries R."/>
            <person name="Martinez A.T."/>
            <person name="Klopp C."/>
            <person name="Pontarotti P."/>
            <person name="Henrissat B."/>
            <person name="Record E."/>
        </authorList>
    </citation>
    <scope>NUCLEOTIDE SEQUENCE [LARGE SCALE GENOMIC DNA]</scope>
    <source>
        <strain evidence="2">BRFM137</strain>
    </source>
</reference>
<comment type="caution">
    <text evidence="2">The sequence shown here is derived from an EMBL/GenBank/DDBJ whole genome shotgun (WGS) entry which is preliminary data.</text>
</comment>
<dbReference type="AlphaFoldDB" id="A0A060SQZ8"/>
<feature type="region of interest" description="Disordered" evidence="1">
    <location>
        <begin position="497"/>
        <end position="520"/>
    </location>
</feature>
<dbReference type="EMBL" id="CCBP010000435">
    <property type="protein sequence ID" value="CDO76977.1"/>
    <property type="molecule type" value="Genomic_DNA"/>
</dbReference>
<evidence type="ECO:0000256" key="1">
    <source>
        <dbReference type="SAM" id="MobiDB-lite"/>
    </source>
</evidence>
<feature type="compositionally biased region" description="Acidic residues" evidence="1">
    <location>
        <begin position="962"/>
        <end position="984"/>
    </location>
</feature>
<feature type="region of interest" description="Disordered" evidence="1">
    <location>
        <begin position="951"/>
        <end position="986"/>
    </location>
</feature>
<keyword evidence="3" id="KW-1185">Reference proteome</keyword>
<sequence length="991" mass="112213">MSAYLFGRWFWNGTATKSDKDRVDLLEHCILHPDFKPDDLRGLNWKKIDQNLSSTAPDSGLWGSADGWKFSEVTIDVPLGKSAPMQQYSVPNLAYRPLEELISTVCASELSAGFHYTPYQLLWKPPTQSDGRDPPVEKVYGEVYSSQAFLDAHEDLQRSPREPGCDLPRAIIAIMPWSDSTHLAEYGNASLWPIYVQFGNQSKYACRHGIVVRCYDGVTRRLYPRFFTYSADYPEKVLLATIRDMGNCPCPRCLVAKDAISAVGTARDMDARVRKQRVDDADRRFKVARARSFIYDQHRGIGSKAVEELLKPESLVPTINVFSERLGPWLPNFHALFVPDFLHEWELGVWKNMMTHLIRILHAEGGSVVREFNSRFRQVPVFGRDTIRRMSSNVSEMKQMAARDFEDALQSFIPVIDSLLPSPHNSIVLDLVFDTATVHALHKLRLHIDSTVSVTKAFFILFTTSLQRFKRTTCSAYQTTELPKETQARLRRQVRTATKTSGAVGGSENSVRTPAPGAKIAPRRKDFNINTYKVHSLGDYPSCILRVGTMDSHTTQTGELAHRIAKGRFARTSKKDFIPQMTNIERRESRLEHIAHQLSCLSNSDGSAQRDEPLASQTPDDQGIVDVAPAARNTSEDSEHIEGENVPLTEHYWIGRSQKVHEYLPHFVKTHLADPAAKEFIPSLKRHLLRRIALEIGQDSEECSFSDERMRQFLFEHDRLYRHQIMRVNYTTYDVRRGQDIIHVGTDHCYVMVHANEDESTQTPGQEPVLYWYAKVLGIYHVNVLDNSLLSSGSWPQTRRFDFLHIRWFGRDPDWESGWTAKRLERIGFVPQTDEGAFDFLDPADVIRGCHLIPAFAEGRTRSLLGPSMLARPASEASDDMDWERYYVNRFVDRDMFMRYLGGAVGHGTLLVPSVLELTRAQSEEPSDVAAPQIDSVLEVATARTSAGTLTDAVMTGGQDGVLDDDSCDDSDNDEDPDDADYDSDVPFALL</sequence>
<feature type="compositionally biased region" description="Polar residues" evidence="1">
    <location>
        <begin position="497"/>
        <end position="512"/>
    </location>
</feature>